<keyword evidence="3" id="KW-1185">Reference proteome</keyword>
<dbReference type="PROSITE" id="PS51108">
    <property type="entry name" value="PTS_EIID"/>
    <property type="match status" value="1"/>
</dbReference>
<evidence type="ECO:0000313" key="2">
    <source>
        <dbReference type="EMBL" id="MFD1483918.1"/>
    </source>
</evidence>
<dbReference type="InterPro" id="IPR050303">
    <property type="entry name" value="GatZ_KbaZ_carbometab"/>
</dbReference>
<reference evidence="3" key="1">
    <citation type="journal article" date="2019" name="Int. J. Syst. Evol. Microbiol.">
        <title>The Global Catalogue of Microorganisms (GCM) 10K type strain sequencing project: providing services to taxonomists for standard genome sequencing and annotation.</title>
        <authorList>
            <consortium name="The Broad Institute Genomics Platform"/>
            <consortium name="The Broad Institute Genome Sequencing Center for Infectious Disease"/>
            <person name="Wu L."/>
            <person name="Ma J."/>
        </authorList>
    </citation>
    <scope>NUCLEOTIDE SEQUENCE [LARGE SCALE GENOMIC DNA]</scope>
    <source>
        <strain evidence="3">CCM 8903</strain>
    </source>
</reference>
<feature type="transmembrane region" description="Helical" evidence="1">
    <location>
        <begin position="247"/>
        <end position="267"/>
    </location>
</feature>
<name>A0ABW4E3N6_9LACO</name>
<dbReference type="PANTHER" id="PTHR32502:SF26">
    <property type="entry name" value="PHOSPHOTRANSFERASE SYSTEM SUGAR-SPECIFIC EIID COMPONENT"/>
    <property type="match status" value="1"/>
</dbReference>
<protein>
    <submittedName>
        <fullName evidence="2">PTS system mannose/fructose/sorbose family transporter subunit IID</fullName>
    </submittedName>
</protein>
<dbReference type="Pfam" id="PF03613">
    <property type="entry name" value="EIID-AGA"/>
    <property type="match status" value="1"/>
</dbReference>
<organism evidence="2 3">
    <name type="scientific">Lacticaseibacillus baoqingensis</name>
    <dbReference type="NCBI Taxonomy" id="2486013"/>
    <lineage>
        <taxon>Bacteria</taxon>
        <taxon>Bacillati</taxon>
        <taxon>Bacillota</taxon>
        <taxon>Bacilli</taxon>
        <taxon>Lactobacillales</taxon>
        <taxon>Lactobacillaceae</taxon>
        <taxon>Lacticaseibacillus</taxon>
    </lineage>
</organism>
<evidence type="ECO:0000313" key="3">
    <source>
        <dbReference type="Proteomes" id="UP001597252"/>
    </source>
</evidence>
<keyword evidence="1" id="KW-1133">Transmembrane helix</keyword>
<feature type="transmembrane region" description="Helical" evidence="1">
    <location>
        <begin position="174"/>
        <end position="195"/>
    </location>
</feature>
<sequence length="271" mass="29919">MTKLDKRDISKVYWRNIFGLQWGWNYERMQGLGYSWVMMPVLKKLYKDKPEEMKKALQTHLGYFNTSQPMSHLIIGADIGIEEQTGMQDEEAIVGLKTGLMGPLAGVGDTLFLAIYRTIVFSISAYMALSGSAVGLLLPIVGGILLLWLRRWFTTVGYVQGAKLATEFATQMKLLTNAASILGLTVVGALIPSVITYTLDLKYKMGKVTLNAQDMLNQILPGLLPLAIVLLSYWLLGKKSMNSTKLIFVLIALGMVLGNLSGIFGWLGGLF</sequence>
<feature type="transmembrane region" description="Helical" evidence="1">
    <location>
        <begin position="215"/>
        <end position="235"/>
    </location>
</feature>
<proteinExistence type="predicted"/>
<keyword evidence="1" id="KW-0472">Membrane</keyword>
<dbReference type="EMBL" id="JBHTON010000003">
    <property type="protein sequence ID" value="MFD1483918.1"/>
    <property type="molecule type" value="Genomic_DNA"/>
</dbReference>
<dbReference type="RefSeq" id="WP_125748997.1">
    <property type="nucleotide sequence ID" value="NZ_JBHTON010000003.1"/>
</dbReference>
<gene>
    <name evidence="2" type="ORF">ACFQ5J_01470</name>
</gene>
<dbReference type="Proteomes" id="UP001597252">
    <property type="component" value="Unassembled WGS sequence"/>
</dbReference>
<accession>A0ABW4E3N6</accession>
<comment type="caution">
    <text evidence="2">The sequence shown here is derived from an EMBL/GenBank/DDBJ whole genome shotgun (WGS) entry which is preliminary data.</text>
</comment>
<dbReference type="PANTHER" id="PTHR32502">
    <property type="entry name" value="N-ACETYLGALACTOSAMINE PERMEASE II COMPONENT-RELATED"/>
    <property type="match status" value="1"/>
</dbReference>
<dbReference type="InterPro" id="IPR004704">
    <property type="entry name" value="PTS_IID_man"/>
</dbReference>
<feature type="transmembrane region" description="Helical" evidence="1">
    <location>
        <begin position="135"/>
        <end position="153"/>
    </location>
</feature>
<evidence type="ECO:0000256" key="1">
    <source>
        <dbReference type="SAM" id="Phobius"/>
    </source>
</evidence>
<keyword evidence="1" id="KW-0812">Transmembrane</keyword>